<dbReference type="GO" id="GO:0070971">
    <property type="term" value="C:endoplasmic reticulum exit site"/>
    <property type="evidence" value="ECO:0007669"/>
    <property type="project" value="TreeGrafter"/>
</dbReference>
<comment type="subcellular location">
    <subcellularLocation>
        <location evidence="2">Cytoplasm</location>
    </subcellularLocation>
    <subcellularLocation>
        <location evidence="3">Endoplasmic reticulum membrane</location>
    </subcellularLocation>
    <subcellularLocation>
        <location evidence="1">Golgi apparatus membrane</location>
    </subcellularLocation>
</comment>
<dbReference type="GO" id="GO:0008270">
    <property type="term" value="F:zinc ion binding"/>
    <property type="evidence" value="ECO:0007669"/>
    <property type="project" value="InterPro"/>
</dbReference>
<comment type="caution">
    <text evidence="14">The sequence shown here is derived from an EMBL/GenBank/DDBJ whole genome shotgun (WGS) entry which is preliminary data.</text>
</comment>
<dbReference type="InterPro" id="IPR036465">
    <property type="entry name" value="vWFA_dom_sf"/>
</dbReference>
<feature type="compositionally biased region" description="Low complexity" evidence="12">
    <location>
        <begin position="114"/>
        <end position="128"/>
    </location>
</feature>
<evidence type="ECO:0000256" key="7">
    <source>
        <dbReference type="ARBA" id="ARBA00022824"/>
    </source>
</evidence>
<evidence type="ECO:0000256" key="3">
    <source>
        <dbReference type="ARBA" id="ARBA00004586"/>
    </source>
</evidence>
<evidence type="ECO:0000256" key="4">
    <source>
        <dbReference type="ARBA" id="ARBA00008334"/>
    </source>
</evidence>
<feature type="compositionally biased region" description="Low complexity" evidence="12">
    <location>
        <begin position="166"/>
        <end position="184"/>
    </location>
</feature>
<dbReference type="Gene3D" id="3.40.20.10">
    <property type="entry name" value="Severin"/>
    <property type="match status" value="1"/>
</dbReference>
<accession>G7E9D0</accession>
<dbReference type="FunCoup" id="G7E9D0">
    <property type="interactions" value="329"/>
</dbReference>
<dbReference type="SUPFAM" id="SSF81811">
    <property type="entry name" value="Helical domain of Sec23/24"/>
    <property type="match status" value="1"/>
</dbReference>
<keyword evidence="8" id="KW-0931">ER-Golgi transport</keyword>
<dbReference type="Pfam" id="PF04811">
    <property type="entry name" value="Sec23_trunk"/>
    <property type="match status" value="1"/>
</dbReference>
<dbReference type="Pfam" id="PF00397">
    <property type="entry name" value="WW"/>
    <property type="match status" value="1"/>
</dbReference>
<dbReference type="Gene3D" id="3.40.50.410">
    <property type="entry name" value="von Willebrand factor, type A domain"/>
    <property type="match status" value="1"/>
</dbReference>
<dbReference type="GO" id="GO:0005789">
    <property type="term" value="C:endoplasmic reticulum membrane"/>
    <property type="evidence" value="ECO:0007669"/>
    <property type="project" value="UniProtKB-SubCell"/>
</dbReference>
<gene>
    <name evidence="14" type="primary">Mo05943</name>
    <name evidence="14" type="ORF">E5Q_05943</name>
</gene>
<dbReference type="SUPFAM" id="SSF82919">
    <property type="entry name" value="Zn-finger domain of Sec23/24"/>
    <property type="match status" value="1"/>
</dbReference>
<dbReference type="InterPro" id="IPR036175">
    <property type="entry name" value="Sec23/24_helical_dom_sf"/>
</dbReference>
<name>G7E9D0_MIXOS</name>
<dbReference type="InterPro" id="IPR050550">
    <property type="entry name" value="SEC23_SEC24_subfamily"/>
</dbReference>
<dbReference type="HOGENOM" id="CLU_004589_2_1_1"/>
<evidence type="ECO:0000256" key="6">
    <source>
        <dbReference type="ARBA" id="ARBA00022490"/>
    </source>
</evidence>
<dbReference type="GO" id="GO:0030127">
    <property type="term" value="C:COPII vesicle coat"/>
    <property type="evidence" value="ECO:0007669"/>
    <property type="project" value="InterPro"/>
</dbReference>
<dbReference type="CDD" id="cd01479">
    <property type="entry name" value="Sec24-like"/>
    <property type="match status" value="1"/>
</dbReference>
<dbReference type="GO" id="GO:0006886">
    <property type="term" value="P:intracellular protein transport"/>
    <property type="evidence" value="ECO:0007669"/>
    <property type="project" value="InterPro"/>
</dbReference>
<evidence type="ECO:0000313" key="14">
    <source>
        <dbReference type="EMBL" id="GAA99249.1"/>
    </source>
</evidence>
<keyword evidence="7" id="KW-0256">Endoplasmic reticulum</keyword>
<feature type="region of interest" description="Disordered" evidence="12">
    <location>
        <begin position="96"/>
        <end position="184"/>
    </location>
</feature>
<dbReference type="Pfam" id="PF04815">
    <property type="entry name" value="Sec23_helical"/>
    <property type="match status" value="1"/>
</dbReference>
<dbReference type="InterPro" id="IPR001202">
    <property type="entry name" value="WW_dom"/>
</dbReference>
<evidence type="ECO:0000259" key="13">
    <source>
        <dbReference type="PROSITE" id="PS50020"/>
    </source>
</evidence>
<dbReference type="InterPro" id="IPR007123">
    <property type="entry name" value="Gelsolin-like_dom"/>
</dbReference>
<dbReference type="InterPro" id="IPR036174">
    <property type="entry name" value="Znf_Sec23_Sec24_sf"/>
</dbReference>
<dbReference type="eggNOG" id="KOG1985">
    <property type="taxonomic scope" value="Eukaryota"/>
</dbReference>
<dbReference type="PANTHER" id="PTHR13803:SF39">
    <property type="entry name" value="SECRETORY 24AB, ISOFORM A"/>
    <property type="match status" value="1"/>
</dbReference>
<evidence type="ECO:0000256" key="2">
    <source>
        <dbReference type="ARBA" id="ARBA00004496"/>
    </source>
</evidence>
<dbReference type="PANTHER" id="PTHR13803">
    <property type="entry name" value="SEC24-RELATED PROTEIN"/>
    <property type="match status" value="1"/>
</dbReference>
<protein>
    <recommendedName>
        <fullName evidence="13">WW domain-containing protein</fullName>
    </recommendedName>
</protein>
<organism evidence="14 15">
    <name type="scientific">Mixia osmundae (strain CBS 9802 / IAM 14324 / JCM 22182 / KY 12970)</name>
    <dbReference type="NCBI Taxonomy" id="764103"/>
    <lineage>
        <taxon>Eukaryota</taxon>
        <taxon>Fungi</taxon>
        <taxon>Dikarya</taxon>
        <taxon>Basidiomycota</taxon>
        <taxon>Pucciniomycotina</taxon>
        <taxon>Mixiomycetes</taxon>
        <taxon>Mixiales</taxon>
        <taxon>Mixiaceae</taxon>
        <taxon>Mixia</taxon>
    </lineage>
</organism>
<sequence length="968" mass="104932">MAQQLPPGWAAQWDPQHNRNLYIDTTTNRSQWEPPTGPAGGLTGQHGQPAPNGAAMAGQQTGAGGRGTPSTSAPGPARSKRQYAANQNELYYGNQQNYGQGTAQQGNDQGQFFSPAAQAGLQPPLASPGTLPGANRMPTAPYGQQQPAQNGAPQSGFPFNPTAGYSQPSTFQPAFSPQQQPQGSVAGVTNSFAAMNVANRLVSNTTNINLIGLPLNPIELNIPPPLINLPQGCCISDNPRANADPSYMRSTINAIPTTNSLLQKSKVPFALVLTPYRSVGPDDDEVPVVTDTVIARCRRCRTYINPYVTFIESGNRWKCCMCSLSNEVPQLFDWDQQTNQPADRWNRVELNHSVVEFVAPSEYMVRPPQPPVYVFLIDVSYAAIRTGMVATAARTLLESLDRLPNEGDRAKISIIAIDTCLHFFSVNPGATEPNMLVVGDLDEIFLPKPADILLNLTEARAGIESLLGRLNDMFKDTHSVGSALGPALQAAYKLISGVGGKIFVLSATLPSLGPGALKNREDPKLLGTSKESSLLQAAAGGFYKGLAIDCSRTQISVDMWLFTSAYTDVATLSSLPRYTGGATFFYPAFDAGRSEDALKFAHEFANVVTSPVCLEAVMRVRASKGLRMSACHGNFFVRSTDLLALPAVPIDQSYCIEMQIEDPIAAPIVVLQTAVLHTTSFGERRIRVITLALPTTASISEVFATVDQSALVTLLANKAVERCMQAKLEDARDALQNKLIDILSSLKSVMASSGPSPQLLASENMKHLPLLILGLLKHVGLRQSSTIPSDLRSYAQALLTTLPTQLLIPYLHPQLYSLHNMPSECGTVGEHGVIMPLPLPASSERLERHGLFLIEDGQNLFLWIGRDAVPKLVNDVFDLPTYHSLAGGKITLPQLENDFNKRVNAVIGKVRESRRGPYWPHLYLVKEDGDPSLRMWALSMLIEDRAEHLPSYAQWLGQIKDKVNAASS</sequence>
<dbReference type="Gene3D" id="1.20.120.730">
    <property type="entry name" value="Sec23/Sec24 helical domain"/>
    <property type="match status" value="1"/>
</dbReference>
<dbReference type="InterPro" id="IPR041742">
    <property type="entry name" value="Sec24-like_trunk_dom"/>
</dbReference>
<evidence type="ECO:0000256" key="5">
    <source>
        <dbReference type="ARBA" id="ARBA00022448"/>
    </source>
</evidence>
<dbReference type="SUPFAM" id="SSF51045">
    <property type="entry name" value="WW domain"/>
    <property type="match status" value="1"/>
</dbReference>
<comment type="similarity">
    <text evidence="4">Belongs to the SEC23/SEC24 family. SEC24 subfamily.</text>
</comment>
<dbReference type="InterPro" id="IPR036020">
    <property type="entry name" value="WW_dom_sf"/>
</dbReference>
<reference evidence="14 15" key="1">
    <citation type="journal article" date="2011" name="J. Gen. Appl. Microbiol.">
        <title>Draft genome sequencing of the enigmatic basidiomycete Mixia osmundae.</title>
        <authorList>
            <person name="Nishida H."/>
            <person name="Nagatsuka Y."/>
            <person name="Sugiyama J."/>
        </authorList>
    </citation>
    <scope>NUCLEOTIDE SEQUENCE [LARGE SCALE GENOMIC DNA]</scope>
    <source>
        <strain evidence="15">CBS 9802 / IAM 14324 / JCM 22182 / KY 12970</strain>
    </source>
</reference>
<dbReference type="Pfam" id="PF04810">
    <property type="entry name" value="zf-Sec23_Sec24"/>
    <property type="match status" value="1"/>
</dbReference>
<dbReference type="SUPFAM" id="SSF82754">
    <property type="entry name" value="C-terminal, gelsolin-like domain of Sec23/24"/>
    <property type="match status" value="1"/>
</dbReference>
<reference evidence="14 15" key="2">
    <citation type="journal article" date="2012" name="Open Biol.">
        <title>Characteristics of nucleosomes and linker DNA regions on the genome of the basidiomycete Mixia osmundae revealed by mono- and dinucleosome mapping.</title>
        <authorList>
            <person name="Nishida H."/>
            <person name="Kondo S."/>
            <person name="Matsumoto T."/>
            <person name="Suzuki Y."/>
            <person name="Yoshikawa H."/>
            <person name="Taylor T.D."/>
            <person name="Sugiyama J."/>
        </authorList>
    </citation>
    <scope>NUCLEOTIDE SEQUENCE [LARGE SCALE GENOMIC DNA]</scope>
    <source>
        <strain evidence="15">CBS 9802 / IAM 14324 / JCM 22182 / KY 12970</strain>
    </source>
</reference>
<dbReference type="SMART" id="SM00456">
    <property type="entry name" value="WW"/>
    <property type="match status" value="1"/>
</dbReference>
<proteinExistence type="inferred from homology"/>
<dbReference type="Gene3D" id="2.60.40.1670">
    <property type="entry name" value="beta-sandwich domain of Sec23/24"/>
    <property type="match status" value="1"/>
</dbReference>
<dbReference type="InterPro" id="IPR006896">
    <property type="entry name" value="Sec23/24_trunk_dom"/>
</dbReference>
<dbReference type="CDD" id="cd00201">
    <property type="entry name" value="WW"/>
    <property type="match status" value="1"/>
</dbReference>
<dbReference type="Pfam" id="PF00626">
    <property type="entry name" value="Gelsolin"/>
    <property type="match status" value="1"/>
</dbReference>
<evidence type="ECO:0000256" key="11">
    <source>
        <dbReference type="ARBA" id="ARBA00023136"/>
    </source>
</evidence>
<dbReference type="InParanoid" id="G7E9D0"/>
<evidence type="ECO:0000256" key="1">
    <source>
        <dbReference type="ARBA" id="ARBA00004394"/>
    </source>
</evidence>
<keyword evidence="5" id="KW-0813">Transport</keyword>
<evidence type="ECO:0000256" key="9">
    <source>
        <dbReference type="ARBA" id="ARBA00022927"/>
    </source>
</evidence>
<dbReference type="AlphaFoldDB" id="G7E9D0"/>
<dbReference type="OMA" id="AVECSKQ"/>
<keyword evidence="9" id="KW-0653">Protein transport</keyword>
<keyword evidence="15" id="KW-1185">Reference proteome</keyword>
<keyword evidence="11" id="KW-0472">Membrane</keyword>
<feature type="compositionally biased region" description="Polar residues" evidence="12">
    <location>
        <begin position="96"/>
        <end position="112"/>
    </location>
</feature>
<dbReference type="RefSeq" id="XP_014568498.1">
    <property type="nucleotide sequence ID" value="XM_014713012.1"/>
</dbReference>
<evidence type="ECO:0000256" key="10">
    <source>
        <dbReference type="ARBA" id="ARBA00023034"/>
    </source>
</evidence>
<dbReference type="EMBL" id="BABT02000220">
    <property type="protein sequence ID" value="GAA99249.1"/>
    <property type="molecule type" value="Genomic_DNA"/>
</dbReference>
<dbReference type="GO" id="GO:0000149">
    <property type="term" value="F:SNARE binding"/>
    <property type="evidence" value="ECO:0007669"/>
    <property type="project" value="TreeGrafter"/>
</dbReference>
<dbReference type="SUPFAM" id="SSF53300">
    <property type="entry name" value="vWA-like"/>
    <property type="match status" value="1"/>
</dbReference>
<keyword evidence="10" id="KW-0333">Golgi apparatus</keyword>
<dbReference type="Proteomes" id="UP000009131">
    <property type="component" value="Unassembled WGS sequence"/>
</dbReference>
<feature type="domain" description="WW" evidence="13">
    <location>
        <begin position="3"/>
        <end position="37"/>
    </location>
</feature>
<keyword evidence="6" id="KW-0963">Cytoplasm</keyword>
<dbReference type="InterPro" id="IPR006895">
    <property type="entry name" value="Znf_Sec23_Sec24"/>
</dbReference>
<evidence type="ECO:0000313" key="15">
    <source>
        <dbReference type="Proteomes" id="UP000009131"/>
    </source>
</evidence>
<feature type="region of interest" description="Disordered" evidence="12">
    <location>
        <begin position="28"/>
        <end position="81"/>
    </location>
</feature>
<evidence type="ECO:0000256" key="8">
    <source>
        <dbReference type="ARBA" id="ARBA00022892"/>
    </source>
</evidence>
<dbReference type="PROSITE" id="PS50020">
    <property type="entry name" value="WW_DOMAIN_2"/>
    <property type="match status" value="1"/>
</dbReference>
<feature type="compositionally biased region" description="Low complexity" evidence="12">
    <location>
        <begin position="140"/>
        <end position="156"/>
    </location>
</feature>
<dbReference type="Gene3D" id="2.30.30.380">
    <property type="entry name" value="Zn-finger domain of Sec23/24"/>
    <property type="match status" value="1"/>
</dbReference>
<evidence type="ECO:0000256" key="12">
    <source>
        <dbReference type="SAM" id="MobiDB-lite"/>
    </source>
</evidence>
<dbReference type="GO" id="GO:0000139">
    <property type="term" value="C:Golgi membrane"/>
    <property type="evidence" value="ECO:0007669"/>
    <property type="project" value="UniProtKB-SubCell"/>
</dbReference>
<dbReference type="GO" id="GO:0090110">
    <property type="term" value="P:COPII-coated vesicle cargo loading"/>
    <property type="evidence" value="ECO:0007669"/>
    <property type="project" value="TreeGrafter"/>
</dbReference>
<dbReference type="Gene3D" id="2.20.70.10">
    <property type="match status" value="1"/>
</dbReference>
<dbReference type="InterPro" id="IPR036180">
    <property type="entry name" value="Gelsolin-like_dom_sf"/>
</dbReference>
<dbReference type="InterPro" id="IPR029006">
    <property type="entry name" value="ADF-H/Gelsolin-like_dom_sf"/>
</dbReference>
<dbReference type="InterPro" id="IPR012990">
    <property type="entry name" value="Beta-sandwich_Sec23_24"/>
</dbReference>
<dbReference type="InterPro" id="IPR006900">
    <property type="entry name" value="Sec23/24_helical_dom"/>
</dbReference>
<dbReference type="SUPFAM" id="SSF81995">
    <property type="entry name" value="beta-sandwich domain of Sec23/24"/>
    <property type="match status" value="1"/>
</dbReference>
<dbReference type="OrthoDB" id="49016at2759"/>
<dbReference type="Pfam" id="PF08033">
    <property type="entry name" value="Sec23_BS"/>
    <property type="match status" value="1"/>
</dbReference>
<dbReference type="STRING" id="764103.G7E9D0"/>